<accession>A0ABD3G4E4</accession>
<evidence type="ECO:0000313" key="1">
    <source>
        <dbReference type="EMBL" id="KAL3674008.1"/>
    </source>
</evidence>
<gene>
    <name evidence="1" type="ORF">V7S43_001692</name>
</gene>
<name>A0ABD3G4E4_9STRA</name>
<comment type="caution">
    <text evidence="1">The sequence shown here is derived from an EMBL/GenBank/DDBJ whole genome shotgun (WGS) entry which is preliminary data.</text>
</comment>
<dbReference type="Proteomes" id="UP001632037">
    <property type="component" value="Unassembled WGS sequence"/>
</dbReference>
<dbReference type="EMBL" id="JBIMZQ010000002">
    <property type="protein sequence ID" value="KAL3674008.1"/>
    <property type="molecule type" value="Genomic_DNA"/>
</dbReference>
<dbReference type="AlphaFoldDB" id="A0ABD3G4E4"/>
<proteinExistence type="predicted"/>
<keyword evidence="2" id="KW-1185">Reference proteome</keyword>
<sequence length="87" mass="9362">MHTHTVKIPTGSDRFQPVPVEQVARAAVCSVVLGPPLADMLCPTSSSTVFSTAMHAATGRAAMRRAAVSEVARKSPRCHYWAVRVNM</sequence>
<organism evidence="1 2">
    <name type="scientific">Phytophthora oleae</name>
    <dbReference type="NCBI Taxonomy" id="2107226"/>
    <lineage>
        <taxon>Eukaryota</taxon>
        <taxon>Sar</taxon>
        <taxon>Stramenopiles</taxon>
        <taxon>Oomycota</taxon>
        <taxon>Peronosporomycetes</taxon>
        <taxon>Peronosporales</taxon>
        <taxon>Peronosporaceae</taxon>
        <taxon>Phytophthora</taxon>
    </lineage>
</organism>
<evidence type="ECO:0000313" key="2">
    <source>
        <dbReference type="Proteomes" id="UP001632037"/>
    </source>
</evidence>
<reference evidence="1 2" key="1">
    <citation type="submission" date="2024-09" db="EMBL/GenBank/DDBJ databases">
        <title>Genome sequencing and assembly of Phytophthora oleae, isolate VK10A, causative agent of rot of olive drupes.</title>
        <authorList>
            <person name="Conti Taguali S."/>
            <person name="Riolo M."/>
            <person name="La Spada F."/>
            <person name="Cacciola S.O."/>
            <person name="Dionisio G."/>
        </authorList>
    </citation>
    <scope>NUCLEOTIDE SEQUENCE [LARGE SCALE GENOMIC DNA]</scope>
    <source>
        <strain evidence="1 2">VK10A</strain>
    </source>
</reference>
<protein>
    <submittedName>
        <fullName evidence="1">Uncharacterized protein</fullName>
    </submittedName>
</protein>